<protein>
    <submittedName>
        <fullName evidence="2">DUF2243 domain-containing protein</fullName>
    </submittedName>
</protein>
<name>A0ABP9FYW7_9MICC</name>
<keyword evidence="3" id="KW-1185">Reference proteome</keyword>
<accession>A0ABP9FYW7</accession>
<feature type="transmembrane region" description="Helical" evidence="1">
    <location>
        <begin position="7"/>
        <end position="30"/>
    </location>
</feature>
<keyword evidence="1" id="KW-1133">Transmembrane helix</keyword>
<evidence type="ECO:0000256" key="1">
    <source>
        <dbReference type="SAM" id="Phobius"/>
    </source>
</evidence>
<reference evidence="3" key="1">
    <citation type="journal article" date="2019" name="Int. J. Syst. Evol. Microbiol.">
        <title>The Global Catalogue of Microorganisms (GCM) 10K type strain sequencing project: providing services to taxonomists for standard genome sequencing and annotation.</title>
        <authorList>
            <consortium name="The Broad Institute Genomics Platform"/>
            <consortium name="The Broad Institute Genome Sequencing Center for Infectious Disease"/>
            <person name="Wu L."/>
            <person name="Ma J."/>
        </authorList>
    </citation>
    <scope>NUCLEOTIDE SEQUENCE [LARGE SCALE GENOMIC DNA]</scope>
    <source>
        <strain evidence="3">JCM 19129</strain>
    </source>
</reference>
<proteinExistence type="predicted"/>
<keyword evidence="1" id="KW-0472">Membrane</keyword>
<dbReference type="Pfam" id="PF10002">
    <property type="entry name" value="DUF2243"/>
    <property type="match status" value="1"/>
</dbReference>
<organism evidence="2 3">
    <name type="scientific">Nesterenkonia rhizosphaerae</name>
    <dbReference type="NCBI Taxonomy" id="1348272"/>
    <lineage>
        <taxon>Bacteria</taxon>
        <taxon>Bacillati</taxon>
        <taxon>Actinomycetota</taxon>
        <taxon>Actinomycetes</taxon>
        <taxon>Micrococcales</taxon>
        <taxon>Micrococcaceae</taxon>
        <taxon>Nesterenkonia</taxon>
    </lineage>
</organism>
<dbReference type="Proteomes" id="UP001500368">
    <property type="component" value="Unassembled WGS sequence"/>
</dbReference>
<dbReference type="InterPro" id="IPR018719">
    <property type="entry name" value="DUF2243_membrane"/>
</dbReference>
<dbReference type="EMBL" id="BAABLW010000007">
    <property type="protein sequence ID" value="GAA4922902.1"/>
    <property type="molecule type" value="Genomic_DNA"/>
</dbReference>
<feature type="transmembrane region" description="Helical" evidence="1">
    <location>
        <begin position="81"/>
        <end position="100"/>
    </location>
</feature>
<gene>
    <name evidence="2" type="ORF">GCM10025790_19910</name>
</gene>
<feature type="transmembrane region" description="Helical" evidence="1">
    <location>
        <begin position="120"/>
        <end position="138"/>
    </location>
</feature>
<comment type="caution">
    <text evidence="2">The sequence shown here is derived from an EMBL/GenBank/DDBJ whole genome shotgun (WGS) entry which is preliminary data.</text>
</comment>
<keyword evidence="1" id="KW-0812">Transmembrane</keyword>
<evidence type="ECO:0000313" key="3">
    <source>
        <dbReference type="Proteomes" id="UP001500368"/>
    </source>
</evidence>
<evidence type="ECO:0000313" key="2">
    <source>
        <dbReference type="EMBL" id="GAA4922902.1"/>
    </source>
</evidence>
<feature type="transmembrane region" description="Helical" evidence="1">
    <location>
        <begin position="50"/>
        <end position="69"/>
    </location>
</feature>
<sequence length="147" mass="16504">MEPGRSVLAGTLIGVGMMAAVDEIVFHQLLAWHHFYDRSTPEIGLFSDGLLHAAQLVFLVAGFFLLAELRHRQRLGARRAWSGFFLGAGGFQVFDGVINHKVLRVHQVRYDVENLLPYDLAWISAGVLLILLGVLLMARSPSRRRRQ</sequence>